<evidence type="ECO:0000256" key="4">
    <source>
        <dbReference type="ARBA" id="ARBA00022475"/>
    </source>
</evidence>
<evidence type="ECO:0000256" key="7">
    <source>
        <dbReference type="ARBA" id="ARBA00022692"/>
    </source>
</evidence>
<accession>A0A2R5EVN3</accession>
<evidence type="ECO:0000256" key="12">
    <source>
        <dbReference type="ARBA" id="ARBA00023012"/>
    </source>
</evidence>
<dbReference type="InterPro" id="IPR005467">
    <property type="entry name" value="His_kinase_dom"/>
</dbReference>
<dbReference type="EC" id="2.7.13.3" evidence="3"/>
<reference evidence="15 16" key="1">
    <citation type="submission" date="2017-08" db="EMBL/GenBank/DDBJ databases">
        <title>Substantial Increase in Enzyme Production by Combined Drug-Resistance Mutations in Paenibacillus agaridevorans.</title>
        <authorList>
            <person name="Tanaka Y."/>
            <person name="Funane K."/>
            <person name="Hosaka T."/>
            <person name="Shiwa Y."/>
            <person name="Fujita N."/>
            <person name="Miyazaki T."/>
            <person name="Yoshikawa H."/>
            <person name="Murakami K."/>
            <person name="Kasahara K."/>
            <person name="Inaoka T."/>
            <person name="Hiraga Y."/>
            <person name="Ochi K."/>
        </authorList>
    </citation>
    <scope>NUCLEOTIDE SEQUENCE [LARGE SCALE GENOMIC DNA]</scope>
    <source>
        <strain evidence="15 16">T-3040</strain>
    </source>
</reference>
<evidence type="ECO:0000313" key="16">
    <source>
        <dbReference type="Proteomes" id="UP000245202"/>
    </source>
</evidence>
<keyword evidence="9 15" id="KW-0418">Kinase</keyword>
<evidence type="ECO:0000256" key="11">
    <source>
        <dbReference type="ARBA" id="ARBA00022989"/>
    </source>
</evidence>
<dbReference type="Gene3D" id="3.30.565.10">
    <property type="entry name" value="Histidine kinase-like ATPase, C-terminal domain"/>
    <property type="match status" value="1"/>
</dbReference>
<evidence type="ECO:0000259" key="14">
    <source>
        <dbReference type="PROSITE" id="PS50109"/>
    </source>
</evidence>
<keyword evidence="6" id="KW-0808">Transferase</keyword>
<evidence type="ECO:0000256" key="1">
    <source>
        <dbReference type="ARBA" id="ARBA00000085"/>
    </source>
</evidence>
<name>A0A2R5EVN3_9BACL</name>
<dbReference type="GO" id="GO:0000155">
    <property type="term" value="F:phosphorelay sensor kinase activity"/>
    <property type="evidence" value="ECO:0007669"/>
    <property type="project" value="InterPro"/>
</dbReference>
<dbReference type="InterPro" id="IPR003661">
    <property type="entry name" value="HisK_dim/P_dom"/>
</dbReference>
<dbReference type="CDD" id="cd00082">
    <property type="entry name" value="HisKA"/>
    <property type="match status" value="1"/>
</dbReference>
<dbReference type="AlphaFoldDB" id="A0A2R5EVN3"/>
<dbReference type="InterPro" id="IPR003594">
    <property type="entry name" value="HATPase_dom"/>
</dbReference>
<protein>
    <recommendedName>
        <fullName evidence="3">histidine kinase</fullName>
        <ecNumber evidence="3">2.7.13.3</ecNumber>
    </recommendedName>
</protein>
<keyword evidence="8" id="KW-0547">Nucleotide-binding</keyword>
<evidence type="ECO:0000256" key="13">
    <source>
        <dbReference type="ARBA" id="ARBA00023136"/>
    </source>
</evidence>
<comment type="subcellular location">
    <subcellularLocation>
        <location evidence="2">Cell membrane</location>
        <topology evidence="2">Multi-pass membrane protein</topology>
    </subcellularLocation>
</comment>
<keyword evidence="5" id="KW-0597">Phosphoprotein</keyword>
<dbReference type="PROSITE" id="PS50109">
    <property type="entry name" value="HIS_KIN"/>
    <property type="match status" value="1"/>
</dbReference>
<dbReference type="Gene3D" id="1.10.287.130">
    <property type="match status" value="1"/>
</dbReference>
<dbReference type="InterPro" id="IPR036097">
    <property type="entry name" value="HisK_dim/P_sf"/>
</dbReference>
<keyword evidence="13" id="KW-0472">Membrane</keyword>
<dbReference type="GO" id="GO:0005886">
    <property type="term" value="C:plasma membrane"/>
    <property type="evidence" value="ECO:0007669"/>
    <property type="project" value="UniProtKB-SubCell"/>
</dbReference>
<evidence type="ECO:0000256" key="3">
    <source>
        <dbReference type="ARBA" id="ARBA00012438"/>
    </source>
</evidence>
<dbReference type="SUPFAM" id="SSF55874">
    <property type="entry name" value="ATPase domain of HSP90 chaperone/DNA topoisomerase II/histidine kinase"/>
    <property type="match status" value="1"/>
</dbReference>
<keyword evidence="11" id="KW-1133">Transmembrane helix</keyword>
<dbReference type="CDD" id="cd00075">
    <property type="entry name" value="HATPase"/>
    <property type="match status" value="1"/>
</dbReference>
<evidence type="ECO:0000256" key="9">
    <source>
        <dbReference type="ARBA" id="ARBA00022777"/>
    </source>
</evidence>
<evidence type="ECO:0000313" key="15">
    <source>
        <dbReference type="EMBL" id="GBG10617.1"/>
    </source>
</evidence>
<keyword evidence="12" id="KW-0902">Two-component regulatory system</keyword>
<dbReference type="Pfam" id="PF02518">
    <property type="entry name" value="HATPase_c"/>
    <property type="match status" value="1"/>
</dbReference>
<keyword evidence="16" id="KW-1185">Reference proteome</keyword>
<dbReference type="SMART" id="SM00388">
    <property type="entry name" value="HisKA"/>
    <property type="match status" value="1"/>
</dbReference>
<dbReference type="SUPFAM" id="SSF47384">
    <property type="entry name" value="Homodimeric domain of signal transducing histidine kinase"/>
    <property type="match status" value="1"/>
</dbReference>
<keyword evidence="4" id="KW-1003">Cell membrane</keyword>
<gene>
    <name evidence="15" type="ORF">PAT3040_05368</name>
</gene>
<keyword evidence="10" id="KW-0067">ATP-binding</keyword>
<keyword evidence="7" id="KW-0812">Transmembrane</keyword>
<evidence type="ECO:0000256" key="8">
    <source>
        <dbReference type="ARBA" id="ARBA00022741"/>
    </source>
</evidence>
<evidence type="ECO:0000256" key="2">
    <source>
        <dbReference type="ARBA" id="ARBA00004651"/>
    </source>
</evidence>
<dbReference type="PANTHER" id="PTHR45528:SF1">
    <property type="entry name" value="SENSOR HISTIDINE KINASE CPXA"/>
    <property type="match status" value="1"/>
</dbReference>
<sequence>MLAALLIVSLLLVLQTGYGLYYRRQIRDVGRQLDFIGKHDSFKLITTQLQSRELSRLVESCNELLRERRAQNQRFIQKNEEIHETIASLSHDIRTPLAALDGYLQLAERAEPVQERTEPVPERAEQASHRADYVRLARSRIKGMAKLIEELFLYTKLQNPDYRLELSTVDAAELLRHSLVMQLEPIAATGYEPELALPSQALVVGQAHAIERVFGNVLSNYVHHGEGRLTIHCRETESEWEFMFANPLPPGRTIDAERLFQRFYKADPARSEQTSGLGLTIVQSLVQKMKGSVRAEQLDQQFCLWIRWPKKREERV</sequence>
<dbReference type="SMART" id="SM00387">
    <property type="entry name" value="HATPase_c"/>
    <property type="match status" value="1"/>
</dbReference>
<dbReference type="GO" id="GO:0005524">
    <property type="term" value="F:ATP binding"/>
    <property type="evidence" value="ECO:0007669"/>
    <property type="project" value="UniProtKB-KW"/>
</dbReference>
<dbReference type="RefSeq" id="WP_181376854.1">
    <property type="nucleotide sequence ID" value="NZ_BDQX01000339.1"/>
</dbReference>
<dbReference type="Proteomes" id="UP000245202">
    <property type="component" value="Unassembled WGS sequence"/>
</dbReference>
<organism evidence="15 16">
    <name type="scientific">Paenibacillus agaridevorans</name>
    <dbReference type="NCBI Taxonomy" id="171404"/>
    <lineage>
        <taxon>Bacteria</taxon>
        <taxon>Bacillati</taxon>
        <taxon>Bacillota</taxon>
        <taxon>Bacilli</taxon>
        <taxon>Bacillales</taxon>
        <taxon>Paenibacillaceae</taxon>
        <taxon>Paenibacillus</taxon>
    </lineage>
</organism>
<evidence type="ECO:0000256" key="10">
    <source>
        <dbReference type="ARBA" id="ARBA00022840"/>
    </source>
</evidence>
<dbReference type="InterPro" id="IPR050398">
    <property type="entry name" value="HssS/ArlS-like"/>
</dbReference>
<comment type="caution">
    <text evidence="15">The sequence shown here is derived from an EMBL/GenBank/DDBJ whole genome shotgun (WGS) entry which is preliminary data.</text>
</comment>
<comment type="catalytic activity">
    <reaction evidence="1">
        <text>ATP + protein L-histidine = ADP + protein N-phospho-L-histidine.</text>
        <dbReference type="EC" id="2.7.13.3"/>
    </reaction>
</comment>
<feature type="domain" description="Histidine kinase" evidence="14">
    <location>
        <begin position="88"/>
        <end position="312"/>
    </location>
</feature>
<dbReference type="Pfam" id="PF00512">
    <property type="entry name" value="HisKA"/>
    <property type="match status" value="1"/>
</dbReference>
<dbReference type="PANTHER" id="PTHR45528">
    <property type="entry name" value="SENSOR HISTIDINE KINASE CPXA"/>
    <property type="match status" value="1"/>
</dbReference>
<proteinExistence type="predicted"/>
<dbReference type="InterPro" id="IPR036890">
    <property type="entry name" value="HATPase_C_sf"/>
</dbReference>
<evidence type="ECO:0000256" key="5">
    <source>
        <dbReference type="ARBA" id="ARBA00022553"/>
    </source>
</evidence>
<evidence type="ECO:0000256" key="6">
    <source>
        <dbReference type="ARBA" id="ARBA00022679"/>
    </source>
</evidence>
<dbReference type="EMBL" id="BDQX01000339">
    <property type="protein sequence ID" value="GBG10617.1"/>
    <property type="molecule type" value="Genomic_DNA"/>
</dbReference>